<dbReference type="Proteomes" id="UP000005744">
    <property type="component" value="Unassembled WGS sequence"/>
</dbReference>
<dbReference type="STRING" id="395493.BegalDRAFT_0510"/>
<feature type="transmembrane region" description="Helical" evidence="1">
    <location>
        <begin position="41"/>
        <end position="66"/>
    </location>
</feature>
<evidence type="ECO:0000313" key="2">
    <source>
        <dbReference type="EMBL" id="EIJ41428.1"/>
    </source>
</evidence>
<gene>
    <name evidence="2" type="ORF">BegalDRAFT_0510</name>
</gene>
<dbReference type="EMBL" id="JH600070">
    <property type="protein sequence ID" value="EIJ41428.1"/>
    <property type="molecule type" value="Genomic_DNA"/>
</dbReference>
<dbReference type="OrthoDB" id="5624213at2"/>
<feature type="transmembrane region" description="Helical" evidence="1">
    <location>
        <begin position="7"/>
        <end position="26"/>
    </location>
</feature>
<keyword evidence="1" id="KW-0812">Transmembrane</keyword>
<feature type="transmembrane region" description="Helical" evidence="1">
    <location>
        <begin position="198"/>
        <end position="221"/>
    </location>
</feature>
<reference evidence="2 3" key="1">
    <citation type="submission" date="2011-11" db="EMBL/GenBank/DDBJ databases">
        <title>Improved High-Quality Draft sequence of Beggiatoa alba B18lD.</title>
        <authorList>
            <consortium name="US DOE Joint Genome Institute"/>
            <person name="Lucas S."/>
            <person name="Han J."/>
            <person name="Lapidus A."/>
            <person name="Cheng J.-F."/>
            <person name="Goodwin L."/>
            <person name="Pitluck S."/>
            <person name="Peters L."/>
            <person name="Mikhailova N."/>
            <person name="Held B."/>
            <person name="Detter J.C."/>
            <person name="Han C."/>
            <person name="Tapia R."/>
            <person name="Land M."/>
            <person name="Hauser L."/>
            <person name="Kyrpides N."/>
            <person name="Ivanova N."/>
            <person name="Pagani I."/>
            <person name="Samuel K."/>
            <person name="Teske A."/>
            <person name="Mueller J."/>
            <person name="Woyke T."/>
        </authorList>
    </citation>
    <scope>NUCLEOTIDE SEQUENCE [LARGE SCALE GENOMIC DNA]</scope>
    <source>
        <strain evidence="2 3">B18LD</strain>
    </source>
</reference>
<proteinExistence type="predicted"/>
<keyword evidence="1" id="KW-0472">Membrane</keyword>
<accession>I3CCT5</accession>
<keyword evidence="1" id="KW-1133">Transmembrane helix</keyword>
<evidence type="ECO:0000313" key="3">
    <source>
        <dbReference type="Proteomes" id="UP000005744"/>
    </source>
</evidence>
<evidence type="ECO:0000256" key="1">
    <source>
        <dbReference type="SAM" id="Phobius"/>
    </source>
</evidence>
<protein>
    <submittedName>
        <fullName evidence="2">Uncharacterized protein family (UPF0104)</fullName>
    </submittedName>
</protein>
<feature type="transmembrane region" description="Helical" evidence="1">
    <location>
        <begin position="148"/>
        <end position="172"/>
    </location>
</feature>
<sequence length="311" mass="35513">MLRLIKRFWLIGFIICALIFIIRYLWIETHKFTFPLTFNTALFWFTLLLQILFLSITASVWQYIVFTIGKANITFNQSFIQQTLLTMGKYLPGKVWGMIARGSQLKAVGLNWQQVVNLTLQEQLTLVHAGGVVSACFLAILYNQLIWWGLAVIAFISIFLGKQVLILAFYLYQQLGQLFLKKHPISLENLQLPSHYEYLMMVSGFMLAWLVLGLLYSGVYFTFTLQTLPILPSIAWITLANTIGVTLGFFALFAPAGIGVRESITTMFLLNIMPLEQAVMSSLLFRFWTVGAELLTGLILLFWLGKKPFNH</sequence>
<dbReference type="AlphaFoldDB" id="I3CCT5"/>
<organism evidence="2 3">
    <name type="scientific">Beggiatoa alba B18LD</name>
    <dbReference type="NCBI Taxonomy" id="395493"/>
    <lineage>
        <taxon>Bacteria</taxon>
        <taxon>Pseudomonadati</taxon>
        <taxon>Pseudomonadota</taxon>
        <taxon>Gammaproteobacteria</taxon>
        <taxon>Thiotrichales</taxon>
        <taxon>Thiotrichaceae</taxon>
        <taxon>Beggiatoa</taxon>
    </lineage>
</organism>
<dbReference type="HOGENOM" id="CLU_893285_0_0_6"/>
<keyword evidence="3" id="KW-1185">Reference proteome</keyword>
<feature type="transmembrane region" description="Helical" evidence="1">
    <location>
        <begin position="283"/>
        <end position="304"/>
    </location>
</feature>
<dbReference type="RefSeq" id="WP_002683359.1">
    <property type="nucleotide sequence ID" value="NZ_JH600070.1"/>
</dbReference>
<feature type="transmembrane region" description="Helical" evidence="1">
    <location>
        <begin position="124"/>
        <end position="142"/>
    </location>
</feature>
<feature type="transmembrane region" description="Helical" evidence="1">
    <location>
        <begin position="233"/>
        <end position="254"/>
    </location>
</feature>
<name>I3CCT5_9GAMM</name>